<dbReference type="Proteomes" id="UP000478892">
    <property type="component" value="Unassembled WGS sequence"/>
</dbReference>
<protein>
    <submittedName>
        <fullName evidence="1">Uncharacterized protein</fullName>
    </submittedName>
</protein>
<accession>A0A6L6WL21</accession>
<organism evidence="1 2">
    <name type="scientific">Parasedimentitalea huanghaiensis</name>
    <dbReference type="NCBI Taxonomy" id="2682100"/>
    <lineage>
        <taxon>Bacteria</taxon>
        <taxon>Pseudomonadati</taxon>
        <taxon>Pseudomonadota</taxon>
        <taxon>Alphaproteobacteria</taxon>
        <taxon>Rhodobacterales</taxon>
        <taxon>Paracoccaceae</taxon>
        <taxon>Parasedimentitalea</taxon>
    </lineage>
</organism>
<comment type="caution">
    <text evidence="1">The sequence shown here is derived from an EMBL/GenBank/DDBJ whole genome shotgun (WGS) entry which is preliminary data.</text>
</comment>
<reference evidence="1 2" key="1">
    <citation type="submission" date="2019-12" db="EMBL/GenBank/DDBJ databases">
        <authorList>
            <person name="Zhang Y.-J."/>
        </authorList>
    </citation>
    <scope>NUCLEOTIDE SEQUENCE [LARGE SCALE GENOMIC DNA]</scope>
    <source>
        <strain evidence="1 2">CY05</strain>
    </source>
</reference>
<sequence length="110" mass="12383">MTAVHSDVVLLLNAVDQCDESSSCELMDTLIKEGKLELMLANEVGIFSGLMFRKDTLLPFAERNQIRITAIRFLNELLVIVNDPVPKITEKNKNLPVGYSIFRIEMETNG</sequence>
<evidence type="ECO:0000313" key="1">
    <source>
        <dbReference type="EMBL" id="MVO18384.1"/>
    </source>
</evidence>
<proteinExistence type="predicted"/>
<gene>
    <name evidence="1" type="ORF">GO984_21420</name>
</gene>
<keyword evidence="2" id="KW-1185">Reference proteome</keyword>
<dbReference type="AlphaFoldDB" id="A0A6L6WL21"/>
<evidence type="ECO:0000313" key="2">
    <source>
        <dbReference type="Proteomes" id="UP000478892"/>
    </source>
</evidence>
<dbReference type="EMBL" id="WQLV01000020">
    <property type="protein sequence ID" value="MVO18384.1"/>
    <property type="molecule type" value="Genomic_DNA"/>
</dbReference>
<name>A0A6L6WL21_9RHOB</name>